<dbReference type="Pfam" id="PF02045">
    <property type="entry name" value="CBFB_NFYA"/>
    <property type="match status" value="1"/>
</dbReference>
<feature type="region of interest" description="Disordered" evidence="7">
    <location>
        <begin position="285"/>
        <end position="309"/>
    </location>
</feature>
<reference evidence="8" key="3">
    <citation type="submission" date="2023-07" db="EMBL/GenBank/DDBJ databases">
        <title>An improved reference 1 genome and first organelle genomes of Quercus suber.</title>
        <authorList>
            <consortium name="Genosuber Consortium"/>
            <person name="Usie A."/>
            <person name="Serra O."/>
            <person name="Barros P."/>
        </authorList>
    </citation>
    <scope>NUCLEOTIDE SEQUENCE</scope>
    <source>
        <strain evidence="8">HL8</strain>
        <tissue evidence="8">Leaves</tissue>
    </source>
</reference>
<comment type="function">
    <text evidence="6">Component of the sequence-specific heterotrimeric transcription factor (NF-Y) which specifically recognizes a 5'-CCAAT-3' box motif found in the promoters of its target genes.</text>
</comment>
<keyword evidence="5 6" id="KW-0539">Nucleus</keyword>
<evidence type="ECO:0000256" key="5">
    <source>
        <dbReference type="ARBA" id="ARBA00023242"/>
    </source>
</evidence>
<proteinExistence type="inferred from homology"/>
<comment type="caution">
    <text evidence="8">The sequence shown here is derived from an EMBL/GenBank/DDBJ whole genome shotgun (WGS) entry which is preliminary data.</text>
</comment>
<dbReference type="AlphaFoldDB" id="A0AAW0M4I3"/>
<comment type="subcellular location">
    <subcellularLocation>
        <location evidence="1 6">Nucleus</location>
    </subcellularLocation>
</comment>
<reference evidence="8" key="1">
    <citation type="submission" date="2017-12" db="EMBL/GenBank/DDBJ databases">
        <authorList>
            <person name="Barbosa P."/>
            <person name="Usie A."/>
            <person name="Ramos A.M."/>
        </authorList>
    </citation>
    <scope>NUCLEOTIDE SEQUENCE</scope>
    <source>
        <strain evidence="8">HL8</strain>
        <tissue evidence="8">Leaves</tissue>
    </source>
</reference>
<comment type="similarity">
    <text evidence="6">Belongs to the NFYA/HAP2 subunit family.</text>
</comment>
<keyword evidence="3 6" id="KW-0238">DNA-binding</keyword>
<dbReference type="PRINTS" id="PR00616">
    <property type="entry name" value="CCAATSUBUNTB"/>
</dbReference>
<feature type="compositionally biased region" description="Low complexity" evidence="7">
    <location>
        <begin position="297"/>
        <end position="309"/>
    </location>
</feature>
<keyword evidence="4 6" id="KW-0804">Transcription</keyword>
<dbReference type="PANTHER" id="PTHR12632">
    <property type="entry name" value="TRANSCRIPTION FACTOR NF-Y ALPHA-RELATED"/>
    <property type="match status" value="1"/>
</dbReference>
<name>A0AAW0M4I3_QUESU</name>
<dbReference type="InterPro" id="IPR001289">
    <property type="entry name" value="NFYA"/>
</dbReference>
<dbReference type="Gene3D" id="6.10.250.2430">
    <property type="match status" value="1"/>
</dbReference>
<sequence>MGFPVIKTMRNLKKHFSTSSADSASSWFVYCPSFRNSTELQVQQSSMSRNLSLKMGNPPQHFHNTEQLNFQFQDQDSPSTQSTGQSYPEVVSMQESNPCGQGIVSPKSVFIETKGKAIGGITRQFSLMGTQDLVFSSSKLDHSQSIACLQFPYSDPYYSLFAATFGHQAIMHPSQIIGMATARVPLPLGFPDDEPIYVNKKQYHAILRRRQFRAKLEAQNKLIKSRKPYLHESRHLHALNRARGSGGRFLNKKKLEESNHTPTSHGLDDSGSPKLHLFANMSESEVHQPENYRDRASTTSCSDVTSVSNSDDIFQQPEFRFSGYPPHIGGTMHGHSVDMLRVASKQHRLTVLRSPSSSSNEAAKDMAPLCMMYPAGPAL</sequence>
<dbReference type="GO" id="GO:0003677">
    <property type="term" value="F:DNA binding"/>
    <property type="evidence" value="ECO:0007669"/>
    <property type="project" value="UniProtKB-KW"/>
</dbReference>
<evidence type="ECO:0000256" key="3">
    <source>
        <dbReference type="ARBA" id="ARBA00023125"/>
    </source>
</evidence>
<protein>
    <recommendedName>
        <fullName evidence="6">Nuclear transcription factor Y subunit</fullName>
    </recommendedName>
</protein>
<comment type="subunit">
    <text evidence="6">Heterotrimer.</text>
</comment>
<evidence type="ECO:0000313" key="8">
    <source>
        <dbReference type="EMBL" id="KAK7858086.1"/>
    </source>
</evidence>
<evidence type="ECO:0000256" key="1">
    <source>
        <dbReference type="ARBA" id="ARBA00004123"/>
    </source>
</evidence>
<dbReference type="GO" id="GO:0005634">
    <property type="term" value="C:nucleus"/>
    <property type="evidence" value="ECO:0007669"/>
    <property type="project" value="UniProtKB-SubCell"/>
</dbReference>
<keyword evidence="2 6" id="KW-0805">Transcription regulation</keyword>
<evidence type="ECO:0000256" key="2">
    <source>
        <dbReference type="ARBA" id="ARBA00023015"/>
    </source>
</evidence>
<dbReference type="SMART" id="SM00521">
    <property type="entry name" value="CBF"/>
    <property type="match status" value="1"/>
</dbReference>
<gene>
    <name evidence="8" type="primary">NFYA3_0</name>
    <name evidence="8" type="ORF">CFP56_014479</name>
</gene>
<evidence type="ECO:0000256" key="4">
    <source>
        <dbReference type="ARBA" id="ARBA00023163"/>
    </source>
</evidence>
<accession>A0AAW0M4I3</accession>
<dbReference type="GO" id="GO:0003700">
    <property type="term" value="F:DNA-binding transcription factor activity"/>
    <property type="evidence" value="ECO:0007669"/>
    <property type="project" value="UniProtKB-UniRule"/>
</dbReference>
<dbReference type="EMBL" id="PKMF04000022">
    <property type="protein sequence ID" value="KAK7858086.1"/>
    <property type="molecule type" value="Genomic_DNA"/>
</dbReference>
<evidence type="ECO:0000256" key="7">
    <source>
        <dbReference type="SAM" id="MobiDB-lite"/>
    </source>
</evidence>
<evidence type="ECO:0000256" key="6">
    <source>
        <dbReference type="RuleBase" id="RU367155"/>
    </source>
</evidence>
<dbReference type="PROSITE" id="PS51152">
    <property type="entry name" value="NFYA_HAP2_2"/>
    <property type="match status" value="1"/>
</dbReference>
<feature type="compositionally biased region" description="Basic and acidic residues" evidence="7">
    <location>
        <begin position="285"/>
        <end position="296"/>
    </location>
</feature>
<reference evidence="8" key="2">
    <citation type="journal article" date="2018" name="Sci. Data">
        <title>The draft genome sequence of cork oak.</title>
        <authorList>
            <person name="Ramos A.M."/>
            <person name="Usie A."/>
            <person name="Barbosa P."/>
            <person name="Barros P.M."/>
            <person name="Capote T."/>
            <person name="Chaves I."/>
            <person name="Simoes F."/>
            <person name="Abreu I."/>
            <person name="Carrasquinho I."/>
            <person name="Faro C."/>
            <person name="Guimaraes J.B."/>
            <person name="Mendonca D."/>
            <person name="Nobrega F."/>
            <person name="Rodrigues L."/>
            <person name="Saibo N.J.M."/>
            <person name="Varela M.C."/>
            <person name="Egas C."/>
            <person name="Matos J."/>
            <person name="Miguel C.M."/>
            <person name="Oliveira M.M."/>
            <person name="Ricardo C.P."/>
            <person name="Goncalves S."/>
        </authorList>
    </citation>
    <scope>NUCLEOTIDE SEQUENCE [LARGE SCALE GENOMIC DNA]</scope>
    <source>
        <strain evidence="8">HL8</strain>
    </source>
</reference>
<organism evidence="8">
    <name type="scientific">Quercus suber</name>
    <name type="common">Cork oak</name>
    <dbReference type="NCBI Taxonomy" id="58331"/>
    <lineage>
        <taxon>Eukaryota</taxon>
        <taxon>Viridiplantae</taxon>
        <taxon>Streptophyta</taxon>
        <taxon>Embryophyta</taxon>
        <taxon>Tracheophyta</taxon>
        <taxon>Spermatophyta</taxon>
        <taxon>Magnoliopsida</taxon>
        <taxon>eudicotyledons</taxon>
        <taxon>Gunneridae</taxon>
        <taxon>Pentapetalae</taxon>
        <taxon>rosids</taxon>
        <taxon>fabids</taxon>
        <taxon>Fagales</taxon>
        <taxon>Fagaceae</taxon>
        <taxon>Quercus</taxon>
    </lineage>
</organism>